<name>A0A1S8NDF9_CLOSA</name>
<evidence type="ECO:0000259" key="2">
    <source>
        <dbReference type="Pfam" id="PF13478"/>
    </source>
</evidence>
<reference evidence="3 4" key="1">
    <citation type="submission" date="2016-05" db="EMBL/GenBank/DDBJ databases">
        <title>Microbial solvent formation.</title>
        <authorList>
            <person name="Poehlein A."/>
            <person name="Montoya Solano J.D."/>
            <person name="Flitsch S."/>
            <person name="Krabben P."/>
            <person name="Duerre P."/>
            <person name="Daniel R."/>
        </authorList>
    </citation>
    <scope>NUCLEOTIDE SEQUENCE [LARGE SCALE GENOMIC DNA]</scope>
    <source>
        <strain evidence="3 4">L1-8</strain>
    </source>
</reference>
<dbReference type="Gene3D" id="3.40.50.720">
    <property type="entry name" value="NAD(P)-binding Rossmann-like Domain"/>
    <property type="match status" value="1"/>
</dbReference>
<evidence type="ECO:0000259" key="1">
    <source>
        <dbReference type="Pfam" id="PF02625"/>
    </source>
</evidence>
<keyword evidence="3" id="KW-0560">Oxidoreductase</keyword>
<dbReference type="InterPro" id="IPR027051">
    <property type="entry name" value="XdhC_Rossmann_dom"/>
</dbReference>
<proteinExistence type="predicted"/>
<dbReference type="PANTHER" id="PTHR30388">
    <property type="entry name" value="ALDEHYDE OXIDOREDUCTASE MOLYBDENUM COFACTOR ASSEMBLY PROTEIN"/>
    <property type="match status" value="1"/>
</dbReference>
<evidence type="ECO:0000313" key="4">
    <source>
        <dbReference type="Proteomes" id="UP000191154"/>
    </source>
</evidence>
<protein>
    <submittedName>
        <fullName evidence="3">Putative xanthine dehydrogenase subunit A</fullName>
        <ecNumber evidence="3">1.17.1.4</ecNumber>
    </submittedName>
</protein>
<dbReference type="PANTHER" id="PTHR30388:SF6">
    <property type="entry name" value="XANTHINE DEHYDROGENASE SUBUNIT A-RELATED"/>
    <property type="match status" value="1"/>
</dbReference>
<gene>
    <name evidence="3" type="primary">pucA</name>
    <name evidence="3" type="ORF">CLOSAC_12850</name>
</gene>
<dbReference type="InterPro" id="IPR003777">
    <property type="entry name" value="XdhC_CoxI"/>
</dbReference>
<dbReference type="Pfam" id="PF02625">
    <property type="entry name" value="XdhC_CoxI"/>
    <property type="match status" value="1"/>
</dbReference>
<evidence type="ECO:0000313" key="3">
    <source>
        <dbReference type="EMBL" id="OOM14412.1"/>
    </source>
</evidence>
<feature type="domain" description="XdhC Rossmann" evidence="2">
    <location>
        <begin position="92"/>
        <end position="234"/>
    </location>
</feature>
<dbReference type="EC" id="1.17.1.4" evidence="3"/>
<dbReference type="Proteomes" id="UP000191154">
    <property type="component" value="Unassembled WGS sequence"/>
</dbReference>
<sequence>MKRIFYKKLLKLLKCNGEAYVITIINGKYNEKSVTGEKLIKSKETIFIEDESSSDFWDEILNKIDLNKGTHTSVLEDNTEVFVEYILDKPRLIICGGGHISLSLYKIAKMLDLDVTIIDNRIEFANEERFPDADLILCRDFDEALNEVRDGQNTYYVIVTRGHKDDRKCLEIILKKDFSYVGMIGSRGKINFVINNMLNNGYKKEDIEKVHAPIGLNIGAQTPEEIAVSILGEIIQVKNKKNSSNIETDILKAIDEENDLMALATIIEKKGSSPRGIGARMLVYENKKFIGTVGGGSVENATYEKALEVIKDKRTIIEEYNLSNSSSAKLGMACGGNVKVLFEFIEE</sequence>
<dbReference type="EMBL" id="LZYZ01000002">
    <property type="protein sequence ID" value="OOM14412.1"/>
    <property type="molecule type" value="Genomic_DNA"/>
</dbReference>
<dbReference type="GO" id="GO:0004854">
    <property type="term" value="F:xanthine dehydrogenase activity"/>
    <property type="evidence" value="ECO:0007669"/>
    <property type="project" value="UniProtKB-EC"/>
</dbReference>
<dbReference type="AlphaFoldDB" id="A0A1S8NDF9"/>
<comment type="caution">
    <text evidence="3">The sequence shown here is derived from an EMBL/GenBank/DDBJ whole genome shotgun (WGS) entry which is preliminary data.</text>
</comment>
<accession>A0A1S8NDF9</accession>
<dbReference type="STRING" id="169679.CSACC_18410"/>
<dbReference type="Pfam" id="PF13478">
    <property type="entry name" value="XdhC_C"/>
    <property type="match status" value="1"/>
</dbReference>
<organism evidence="3 4">
    <name type="scientific">Clostridium saccharobutylicum</name>
    <dbReference type="NCBI Taxonomy" id="169679"/>
    <lineage>
        <taxon>Bacteria</taxon>
        <taxon>Bacillati</taxon>
        <taxon>Bacillota</taxon>
        <taxon>Clostridia</taxon>
        <taxon>Eubacteriales</taxon>
        <taxon>Clostridiaceae</taxon>
        <taxon>Clostridium</taxon>
    </lineage>
</organism>
<dbReference type="RefSeq" id="WP_077864676.1">
    <property type="nucleotide sequence ID" value="NZ_LZYZ01000002.1"/>
</dbReference>
<feature type="domain" description="XdhC- CoxI" evidence="1">
    <location>
        <begin position="258"/>
        <end position="320"/>
    </location>
</feature>
<dbReference type="InterPro" id="IPR052698">
    <property type="entry name" value="MoCofactor_Util/Proc"/>
</dbReference>